<name>A0A0G4Q2W8_9GAMM</name>
<accession>A0A0G4Q2W8</accession>
<dbReference type="RefSeq" id="WP_072063056.1">
    <property type="nucleotide sequence ID" value="NZ_CVRY01000002.1"/>
</dbReference>
<evidence type="ECO:0000313" key="2">
    <source>
        <dbReference type="EMBL" id="CRL60175.1"/>
    </source>
</evidence>
<protein>
    <submittedName>
        <fullName evidence="2">Phage Mu protein F like protein</fullName>
    </submittedName>
</protein>
<dbReference type="InterPro" id="IPR006528">
    <property type="entry name" value="Phage_head_morphogenesis_dom"/>
</dbReference>
<proteinExistence type="predicted"/>
<dbReference type="AlphaFoldDB" id="A0A0G4Q2W8"/>
<dbReference type="EMBL" id="CVRY01000002">
    <property type="protein sequence ID" value="CRL60175.1"/>
    <property type="molecule type" value="Genomic_DNA"/>
</dbReference>
<dbReference type="Pfam" id="PF04233">
    <property type="entry name" value="Phage_Mu_F"/>
    <property type="match status" value="1"/>
</dbReference>
<feature type="domain" description="Phage head morphogenesis" evidence="1">
    <location>
        <begin position="165"/>
        <end position="272"/>
    </location>
</feature>
<dbReference type="Proteomes" id="UP000183920">
    <property type="component" value="Unassembled WGS sequence"/>
</dbReference>
<gene>
    <name evidence="2" type="ORF">BN1804_00792</name>
</gene>
<evidence type="ECO:0000259" key="1">
    <source>
        <dbReference type="Pfam" id="PF04233"/>
    </source>
</evidence>
<sequence>MKIQKIRTAIRPGTKADPTSVDKLERGAMREFAKRIRRISKGYIQLLNRIPSESIVNRKYQFDLDPNYLSILLRDGELMVDEVLLNGGEFGNFLFLEYVITAYERGTAQQYANLAQQSTVYAATQQSIATILMSEPYQLRMALVRARVFEEMKGLSGQVKTDMARILTDGIARGLNPREVARNLTNQAGIETRRANRIARTEITSALRRARLDEADEAKEMLNLETREIHISALSPTTRANHAARHGKMFTSDEQRDWWASDANSINCKCSTVTVLVDKEGKPYNKTLINKLLEEKEAMKERGYQWAEE</sequence>
<dbReference type="NCBIfam" id="TIGR01641">
    <property type="entry name" value="phageSPP1_gp7"/>
    <property type="match status" value="1"/>
</dbReference>
<reference evidence="3" key="1">
    <citation type="submission" date="2015-06" db="EMBL/GenBank/DDBJ databases">
        <authorList>
            <person name="Urmite Genomes"/>
        </authorList>
    </citation>
    <scope>NUCLEOTIDE SEQUENCE [LARGE SCALE GENOMIC DNA]</scope>
    <source>
        <strain evidence="3">CSUR P1867</strain>
    </source>
</reference>
<evidence type="ECO:0000313" key="3">
    <source>
        <dbReference type="Proteomes" id="UP000183920"/>
    </source>
</evidence>
<organism evidence="2 3">
    <name type="scientific">Proteus penneri</name>
    <dbReference type="NCBI Taxonomy" id="102862"/>
    <lineage>
        <taxon>Bacteria</taxon>
        <taxon>Pseudomonadati</taxon>
        <taxon>Pseudomonadota</taxon>
        <taxon>Gammaproteobacteria</taxon>
        <taxon>Enterobacterales</taxon>
        <taxon>Morganellaceae</taxon>
        <taxon>Proteus</taxon>
    </lineage>
</organism>